<feature type="domain" description="HTH cro/C1-type" evidence="2">
    <location>
        <begin position="69"/>
        <end position="130"/>
    </location>
</feature>
<dbReference type="SMART" id="SM00530">
    <property type="entry name" value="HTH_XRE"/>
    <property type="match status" value="1"/>
</dbReference>
<dbReference type="CDD" id="cd00093">
    <property type="entry name" value="HTH_XRE"/>
    <property type="match status" value="1"/>
</dbReference>
<gene>
    <name evidence="3" type="ORF">C4B68_12040</name>
</gene>
<evidence type="ECO:0000259" key="2">
    <source>
        <dbReference type="PROSITE" id="PS50943"/>
    </source>
</evidence>
<evidence type="ECO:0000313" key="3">
    <source>
        <dbReference type="EMBL" id="AVH56385.1"/>
    </source>
</evidence>
<sequence>MLTVVSSSIAGGHAHGPVARSRGSCGFSPLSRKAGQLVLGRSLSTGQLGGQNGGQDGGTVVMETIGQLLKRLRNERGWTQQQTADDYCRVSGTVTKDAREVGRWERDRRIPTPETRRHLAIVFGVPLAMLDRAAAVARQTRREAHAEVSRSPREEVADVDRRMFVGTAAAMVLTTRVIAPRHVDPALIPYFEQQLDGHYRADMLLGPRALIGTIVAQCDLICQLVNTAEWPTRQRMARVGVAYATFAAWLHLDAGDPVTALRWHDVAQELAHRSRDREAVACALVDRAMARTDQGMGTAVMDLCESALMDARNLSPEVQVFALQQQAHGASLINDRRQVDELLDKAARLLGRVDVEVWGTACLRTPHYVEVQRATCYGRLGLAHEAEHVWQQVIPSAPPTSRRDVGVWTGRQAMAAAAMREPERAVELARHAAGIVVETGSERARRELAALEVAMAPWQAERIGQDLAEVLAPIGKGV</sequence>
<proteinExistence type="predicted"/>
<dbReference type="InterPro" id="IPR010982">
    <property type="entry name" value="Lambda_DNA-bd_dom_sf"/>
</dbReference>
<dbReference type="Pfam" id="PF01381">
    <property type="entry name" value="HTH_3"/>
    <property type="match status" value="1"/>
</dbReference>
<organism evidence="3 4">
    <name type="scientific">Streptomyces dengpaensis</name>
    <dbReference type="NCBI Taxonomy" id="2049881"/>
    <lineage>
        <taxon>Bacteria</taxon>
        <taxon>Bacillati</taxon>
        <taxon>Actinomycetota</taxon>
        <taxon>Actinomycetes</taxon>
        <taxon>Kitasatosporales</taxon>
        <taxon>Streptomycetaceae</taxon>
        <taxon>Streptomyces</taxon>
    </lineage>
</organism>
<feature type="region of interest" description="Disordered" evidence="1">
    <location>
        <begin position="1"/>
        <end position="23"/>
    </location>
</feature>
<dbReference type="PROSITE" id="PS50943">
    <property type="entry name" value="HTH_CROC1"/>
    <property type="match status" value="1"/>
</dbReference>
<keyword evidence="4" id="KW-1185">Reference proteome</keyword>
<evidence type="ECO:0000256" key="1">
    <source>
        <dbReference type="SAM" id="MobiDB-lite"/>
    </source>
</evidence>
<dbReference type="SUPFAM" id="SSF47413">
    <property type="entry name" value="lambda repressor-like DNA-binding domains"/>
    <property type="match status" value="1"/>
</dbReference>
<reference evidence="3 4" key="1">
    <citation type="submission" date="2018-02" db="EMBL/GenBank/DDBJ databases">
        <title>Complete genome sequence of Streptomyces dengpaensis, the producer of angucyclines.</title>
        <authorList>
            <person name="Yumei L."/>
        </authorList>
    </citation>
    <scope>NUCLEOTIDE SEQUENCE [LARGE SCALE GENOMIC DNA]</scope>
    <source>
        <strain evidence="3 4">XZHG99</strain>
    </source>
</reference>
<evidence type="ECO:0000313" key="4">
    <source>
        <dbReference type="Proteomes" id="UP000238413"/>
    </source>
</evidence>
<dbReference type="Gene3D" id="1.10.260.40">
    <property type="entry name" value="lambda repressor-like DNA-binding domains"/>
    <property type="match status" value="1"/>
</dbReference>
<dbReference type="Proteomes" id="UP000238413">
    <property type="component" value="Chromosome"/>
</dbReference>
<name>A0ABM6SP50_9ACTN</name>
<dbReference type="EMBL" id="CP026652">
    <property type="protein sequence ID" value="AVH56385.1"/>
    <property type="molecule type" value="Genomic_DNA"/>
</dbReference>
<accession>A0ABM6SP50</accession>
<protein>
    <submittedName>
        <fullName evidence="3">XRE family transcriptional regulator</fullName>
    </submittedName>
</protein>
<dbReference type="InterPro" id="IPR001387">
    <property type="entry name" value="Cro/C1-type_HTH"/>
</dbReference>